<accession>A0AAD9XAW9</accession>
<dbReference type="AlphaFoldDB" id="A0AAD9XAW9"/>
<dbReference type="PANTHER" id="PTHR46890">
    <property type="entry name" value="NON-LTR RETROLELEMENT REVERSE TRANSCRIPTASE-LIKE PROTEIN-RELATED"/>
    <property type="match status" value="1"/>
</dbReference>
<dbReference type="Pfam" id="PF00078">
    <property type="entry name" value="RVT_1"/>
    <property type="match status" value="1"/>
</dbReference>
<protein>
    <recommendedName>
        <fullName evidence="1">Reverse transcriptase domain-containing protein</fullName>
    </recommendedName>
</protein>
<gene>
    <name evidence="2" type="ORF">Ddye_008979</name>
</gene>
<dbReference type="PANTHER" id="PTHR46890:SF48">
    <property type="entry name" value="RNA-DIRECTED DNA POLYMERASE"/>
    <property type="match status" value="1"/>
</dbReference>
<evidence type="ECO:0000313" key="2">
    <source>
        <dbReference type="EMBL" id="KAK2655927.1"/>
    </source>
</evidence>
<dbReference type="InterPro" id="IPR052343">
    <property type="entry name" value="Retrotransposon-Effector_Assoc"/>
</dbReference>
<evidence type="ECO:0000259" key="1">
    <source>
        <dbReference type="Pfam" id="PF00078"/>
    </source>
</evidence>
<sequence length="96" mass="10816">MSKAYDRVEWSFIEQMMCKIGVPVTWIQLIMNCVSTVSYSLKLNREILGNINPSKGLRYGDPLSPYLFLICDEGLSSMLREAQANGDIYGGKCSKK</sequence>
<reference evidence="2" key="1">
    <citation type="journal article" date="2023" name="Plant J.">
        <title>Genome sequences and population genomics provide insights into the demographic history, inbreeding, and mutation load of two 'living fossil' tree species of Dipteronia.</title>
        <authorList>
            <person name="Feng Y."/>
            <person name="Comes H.P."/>
            <person name="Chen J."/>
            <person name="Zhu S."/>
            <person name="Lu R."/>
            <person name="Zhang X."/>
            <person name="Li P."/>
            <person name="Qiu J."/>
            <person name="Olsen K.M."/>
            <person name="Qiu Y."/>
        </authorList>
    </citation>
    <scope>NUCLEOTIDE SEQUENCE</scope>
    <source>
        <strain evidence="2">KIB01</strain>
    </source>
</reference>
<keyword evidence="3" id="KW-1185">Reference proteome</keyword>
<name>A0AAD9XAW9_9ROSI</name>
<feature type="domain" description="Reverse transcriptase" evidence="1">
    <location>
        <begin position="2"/>
        <end position="82"/>
    </location>
</feature>
<dbReference type="InterPro" id="IPR000477">
    <property type="entry name" value="RT_dom"/>
</dbReference>
<evidence type="ECO:0000313" key="3">
    <source>
        <dbReference type="Proteomes" id="UP001280121"/>
    </source>
</evidence>
<dbReference type="EMBL" id="JANJYI010000003">
    <property type="protein sequence ID" value="KAK2655927.1"/>
    <property type="molecule type" value="Genomic_DNA"/>
</dbReference>
<organism evidence="2 3">
    <name type="scientific">Dipteronia dyeriana</name>
    <dbReference type="NCBI Taxonomy" id="168575"/>
    <lineage>
        <taxon>Eukaryota</taxon>
        <taxon>Viridiplantae</taxon>
        <taxon>Streptophyta</taxon>
        <taxon>Embryophyta</taxon>
        <taxon>Tracheophyta</taxon>
        <taxon>Spermatophyta</taxon>
        <taxon>Magnoliopsida</taxon>
        <taxon>eudicotyledons</taxon>
        <taxon>Gunneridae</taxon>
        <taxon>Pentapetalae</taxon>
        <taxon>rosids</taxon>
        <taxon>malvids</taxon>
        <taxon>Sapindales</taxon>
        <taxon>Sapindaceae</taxon>
        <taxon>Hippocastanoideae</taxon>
        <taxon>Acereae</taxon>
        <taxon>Dipteronia</taxon>
    </lineage>
</organism>
<dbReference type="Proteomes" id="UP001280121">
    <property type="component" value="Unassembled WGS sequence"/>
</dbReference>
<comment type="caution">
    <text evidence="2">The sequence shown here is derived from an EMBL/GenBank/DDBJ whole genome shotgun (WGS) entry which is preliminary data.</text>
</comment>
<proteinExistence type="predicted"/>